<feature type="region of interest" description="Disordered" evidence="1">
    <location>
        <begin position="1"/>
        <end position="253"/>
    </location>
</feature>
<feature type="compositionally biased region" description="Low complexity" evidence="1">
    <location>
        <begin position="123"/>
        <end position="242"/>
    </location>
</feature>
<comment type="caution">
    <text evidence="2">The sequence shown here is derived from an EMBL/GenBank/DDBJ whole genome shotgun (WGS) entry which is preliminary data.</text>
</comment>
<reference evidence="3" key="1">
    <citation type="journal article" date="2019" name="Int. J. Syst. Evol. Microbiol.">
        <title>The Global Catalogue of Microorganisms (GCM) 10K type strain sequencing project: providing services to taxonomists for standard genome sequencing and annotation.</title>
        <authorList>
            <consortium name="The Broad Institute Genomics Platform"/>
            <consortium name="The Broad Institute Genome Sequencing Center for Infectious Disease"/>
            <person name="Wu L."/>
            <person name="Ma J."/>
        </authorList>
    </citation>
    <scope>NUCLEOTIDE SEQUENCE [LARGE SCALE GENOMIC DNA]</scope>
    <source>
        <strain evidence="3">JCM 4376</strain>
    </source>
</reference>
<proteinExistence type="predicted"/>
<gene>
    <name evidence="2" type="ORF">GCM10015535_52410</name>
</gene>
<feature type="compositionally biased region" description="Low complexity" evidence="1">
    <location>
        <begin position="388"/>
        <end position="404"/>
    </location>
</feature>
<dbReference type="EMBL" id="BMTF01000021">
    <property type="protein sequence ID" value="GGV92139.1"/>
    <property type="molecule type" value="Genomic_DNA"/>
</dbReference>
<evidence type="ECO:0008006" key="4">
    <source>
        <dbReference type="Google" id="ProtNLM"/>
    </source>
</evidence>
<name>A0ABQ2W5A5_9ACTN</name>
<protein>
    <recommendedName>
        <fullName evidence="4">Translation initiation factor IF-2</fullName>
    </recommendedName>
</protein>
<feature type="compositionally biased region" description="Low complexity" evidence="1">
    <location>
        <begin position="90"/>
        <end position="100"/>
    </location>
</feature>
<evidence type="ECO:0000313" key="3">
    <source>
        <dbReference type="Proteomes" id="UP000660675"/>
    </source>
</evidence>
<feature type="compositionally biased region" description="Basic and acidic residues" evidence="1">
    <location>
        <begin position="1"/>
        <end position="16"/>
    </location>
</feature>
<evidence type="ECO:0000256" key="1">
    <source>
        <dbReference type="SAM" id="MobiDB-lite"/>
    </source>
</evidence>
<keyword evidence="3" id="KW-1185">Reference proteome</keyword>
<accession>A0ABQ2W5A5</accession>
<feature type="compositionally biased region" description="Basic and acidic residues" evidence="1">
    <location>
        <begin position="330"/>
        <end position="350"/>
    </location>
</feature>
<dbReference type="Proteomes" id="UP000660675">
    <property type="component" value="Unassembled WGS sequence"/>
</dbReference>
<organism evidence="2 3">
    <name type="scientific">Streptomyces gelaticus</name>
    <dbReference type="NCBI Taxonomy" id="285446"/>
    <lineage>
        <taxon>Bacteria</taxon>
        <taxon>Bacillati</taxon>
        <taxon>Actinomycetota</taxon>
        <taxon>Actinomycetes</taxon>
        <taxon>Kitasatosporales</taxon>
        <taxon>Streptomycetaceae</taxon>
        <taxon>Streptomyces</taxon>
    </lineage>
</organism>
<feature type="compositionally biased region" description="Gly residues" evidence="1">
    <location>
        <begin position="57"/>
        <end position="68"/>
    </location>
</feature>
<sequence length="570" mass="55675">MTGKEGRPVKRERTSEESESGNGRSGASGGTAPDSSQGAVPGSIGAPSAPSSRTVTEGGGTSVTGGKDGGARTPTSSKSGPEETGEPEAEAPAVVHAAGVSIGRTASETGEHPGGEDSAVAQEEAAPTAGTTAVVATTATTTAAGTASAASSGVAESTAGRTTGASTSSSATAAAEPTPAGGRSASEEAVSEETASGRTAPEPVAAATTAGSTAAAVAAGRATTTAAVSAAASSSPPGDAAAGEGGAPERPGRVSRPMVVAAAFAGALLLATPFVVAGAQKDEAKPGNTEAAAAWKEDGRAGGYVPGTDPDSPEGKRAVGGDKPGGGPARGDKGPVGDVRADTGDGRKPADGSAEEAAKGGKGTTGSADRTAKSGSGDKAPAGAGSDTPTKAPSAGSAPKSAPAVVYSGVSGPECPTQRFQKSGYYSDGKEGWATHSGGFGGYGCAGKYLSMPMSGSSSKDSGGSATWLFDLPATARKCSISVHVPGSSDIARVGGNPSYYTVYDRFLPRTSNLVGSYYVRQQERRGTWYNVPGTFSVDAQKLSVRLHDRGEDNNYEHHAISALKVTCTG</sequence>
<evidence type="ECO:0000313" key="2">
    <source>
        <dbReference type="EMBL" id="GGV92139.1"/>
    </source>
</evidence>
<feature type="compositionally biased region" description="Low complexity" evidence="1">
    <location>
        <begin position="38"/>
        <end position="56"/>
    </location>
</feature>
<feature type="region of interest" description="Disordered" evidence="1">
    <location>
        <begin position="279"/>
        <end position="405"/>
    </location>
</feature>